<dbReference type="GO" id="GO:0061733">
    <property type="term" value="F:protein-lysine-acetyltransferase activity"/>
    <property type="evidence" value="ECO:0007669"/>
    <property type="project" value="UniProtKB-EC"/>
</dbReference>
<dbReference type="InterPro" id="IPR000182">
    <property type="entry name" value="GNAT_dom"/>
</dbReference>
<sequence length="481" mass="53532">MGPGGRSRKKLRLSSPIDNSDVLDDNDDGAARDESSRPASLAIGGQTITGQGGRDEVDTEGVAEVAVDGDGRHGSSWLLPPPQTSSSSEPRPPSPPHRPLPSPYDSIKRAIVTNDGERQNLIRLVGLKSLFARQLPKMPKEYIARLVFDRRHSSLALLSADPDKVDCDEGIIGGICYRAYPEMRFAEIAFCAVSASQQVKGYGTKLMNLFKMHAVTIGIDYFITYADNYAIGYFKKQGFTKVVQMPKGRYQGLIKDYDGGTIMECYVHPSIDFTRIAEMVTAQKKFVEDRIRATTSKSDKVIYPALPPDFGSNLETTLQRGGEAHRSARRALSIPGVIEAGWTMADLLSVSRGIKDSDQKRHVLKSELMALVNKVSDQQFAWCFRDPVNIEEVKDYLDVITDPIDLRTMEKRIRKGDWYKNKHMLYSDMMKMANNCKLYNGEGSPYYEYAVNLEKYLGTIFPKRVTQQQQSGGAASSDGVI</sequence>
<keyword evidence="11" id="KW-0012">Acyltransferase</keyword>
<dbReference type="PROSITE" id="PS00633">
    <property type="entry name" value="BROMODOMAIN_1"/>
    <property type="match status" value="1"/>
</dbReference>
<dbReference type="PROSITE" id="PS51186">
    <property type="entry name" value="GNAT"/>
    <property type="match status" value="1"/>
</dbReference>
<evidence type="ECO:0000256" key="8">
    <source>
        <dbReference type="ARBA" id="ARBA00023159"/>
    </source>
</evidence>
<name>A0ABD3SDN4_9STRA</name>
<dbReference type="SUPFAM" id="SSF47370">
    <property type="entry name" value="Bromodomain"/>
    <property type="match status" value="1"/>
</dbReference>
<accession>A0ABD3SDN4</accession>
<dbReference type="PANTHER" id="PTHR45750">
    <property type="entry name" value="GH11602P"/>
    <property type="match status" value="1"/>
</dbReference>
<dbReference type="AlphaFoldDB" id="A0ABD3SDN4"/>
<evidence type="ECO:0000313" key="17">
    <source>
        <dbReference type="Proteomes" id="UP001530377"/>
    </source>
</evidence>
<comment type="caution">
    <text evidence="16">The sequence shown here is derived from an EMBL/GenBank/DDBJ whole genome shotgun (WGS) entry which is preliminary data.</text>
</comment>
<keyword evidence="4" id="KW-0808">Transferase</keyword>
<comment type="similarity">
    <text evidence="2">Belongs to the acetyltransferase family. GCN5 subfamily.</text>
</comment>
<evidence type="ECO:0000256" key="3">
    <source>
        <dbReference type="ARBA" id="ARBA00013184"/>
    </source>
</evidence>
<evidence type="ECO:0000256" key="12">
    <source>
        <dbReference type="PROSITE-ProRule" id="PRU00035"/>
    </source>
</evidence>
<dbReference type="InterPro" id="IPR016181">
    <property type="entry name" value="Acyl_CoA_acyltransferase"/>
</dbReference>
<dbReference type="EC" id="2.3.1.48" evidence="3"/>
<dbReference type="Gene3D" id="3.40.630.30">
    <property type="match status" value="1"/>
</dbReference>
<keyword evidence="9" id="KW-0804">Transcription</keyword>
<gene>
    <name evidence="16" type="ORF">ACHAXA_002508</name>
</gene>
<dbReference type="PANTHER" id="PTHR45750:SF3">
    <property type="entry name" value="HISTONE ACETYLTRANSFERASE"/>
    <property type="match status" value="1"/>
</dbReference>
<keyword evidence="7 12" id="KW-0103">Bromodomain</keyword>
<proteinExistence type="inferred from homology"/>
<dbReference type="InterPro" id="IPR037800">
    <property type="entry name" value="GCN5"/>
</dbReference>
<reference evidence="16 17" key="1">
    <citation type="submission" date="2024-10" db="EMBL/GenBank/DDBJ databases">
        <title>Updated reference genomes for cyclostephanoid diatoms.</title>
        <authorList>
            <person name="Roberts W.R."/>
            <person name="Alverson A.J."/>
        </authorList>
    </citation>
    <scope>NUCLEOTIDE SEQUENCE [LARGE SCALE GENOMIC DNA]</scope>
    <source>
        <strain evidence="16 17">AJA228-03</strain>
    </source>
</reference>
<dbReference type="Pfam" id="PF00583">
    <property type="entry name" value="Acetyltransf_1"/>
    <property type="match status" value="1"/>
</dbReference>
<organism evidence="16 17">
    <name type="scientific">Cyclostephanos tholiformis</name>
    <dbReference type="NCBI Taxonomy" id="382380"/>
    <lineage>
        <taxon>Eukaryota</taxon>
        <taxon>Sar</taxon>
        <taxon>Stramenopiles</taxon>
        <taxon>Ochrophyta</taxon>
        <taxon>Bacillariophyta</taxon>
        <taxon>Coscinodiscophyceae</taxon>
        <taxon>Thalassiosirophycidae</taxon>
        <taxon>Stephanodiscales</taxon>
        <taxon>Stephanodiscaceae</taxon>
        <taxon>Cyclostephanos</taxon>
    </lineage>
</organism>
<evidence type="ECO:0000256" key="13">
    <source>
        <dbReference type="SAM" id="MobiDB-lite"/>
    </source>
</evidence>
<dbReference type="EMBL" id="JALLPB020000064">
    <property type="protein sequence ID" value="KAL3822490.1"/>
    <property type="molecule type" value="Genomic_DNA"/>
</dbReference>
<evidence type="ECO:0000259" key="15">
    <source>
        <dbReference type="PROSITE" id="PS51186"/>
    </source>
</evidence>
<dbReference type="PRINTS" id="PR00503">
    <property type="entry name" value="BROMODOMAIN"/>
</dbReference>
<keyword evidence="6" id="KW-0805">Transcription regulation</keyword>
<evidence type="ECO:0000256" key="6">
    <source>
        <dbReference type="ARBA" id="ARBA00023015"/>
    </source>
</evidence>
<evidence type="ECO:0000256" key="9">
    <source>
        <dbReference type="ARBA" id="ARBA00023163"/>
    </source>
</evidence>
<evidence type="ECO:0000256" key="2">
    <source>
        <dbReference type="ARBA" id="ARBA00008607"/>
    </source>
</evidence>
<dbReference type="Proteomes" id="UP001530377">
    <property type="component" value="Unassembled WGS sequence"/>
</dbReference>
<dbReference type="Pfam" id="PF00439">
    <property type="entry name" value="Bromodomain"/>
    <property type="match status" value="1"/>
</dbReference>
<evidence type="ECO:0000256" key="5">
    <source>
        <dbReference type="ARBA" id="ARBA00022853"/>
    </source>
</evidence>
<keyword evidence="10" id="KW-0539">Nucleus</keyword>
<feature type="compositionally biased region" description="Basic residues" evidence="13">
    <location>
        <begin position="1"/>
        <end position="12"/>
    </location>
</feature>
<feature type="domain" description="N-acetyltransferase" evidence="15">
    <location>
        <begin position="125"/>
        <end position="268"/>
    </location>
</feature>
<keyword evidence="8" id="KW-0010">Activator</keyword>
<feature type="compositionally biased region" description="Pro residues" evidence="13">
    <location>
        <begin position="90"/>
        <end position="102"/>
    </location>
</feature>
<dbReference type="SMART" id="SM00297">
    <property type="entry name" value="BROMO"/>
    <property type="match status" value="1"/>
</dbReference>
<dbReference type="Gene3D" id="1.20.920.10">
    <property type="entry name" value="Bromodomain-like"/>
    <property type="match status" value="1"/>
</dbReference>
<evidence type="ECO:0000259" key="14">
    <source>
        <dbReference type="PROSITE" id="PS50014"/>
    </source>
</evidence>
<keyword evidence="17" id="KW-1185">Reference proteome</keyword>
<comment type="subcellular location">
    <subcellularLocation>
        <location evidence="1">Nucleus</location>
    </subcellularLocation>
</comment>
<dbReference type="PROSITE" id="PS50014">
    <property type="entry name" value="BROMODOMAIN_2"/>
    <property type="match status" value="1"/>
</dbReference>
<dbReference type="InterPro" id="IPR018359">
    <property type="entry name" value="Bromodomain_CS"/>
</dbReference>
<evidence type="ECO:0000256" key="10">
    <source>
        <dbReference type="ARBA" id="ARBA00023242"/>
    </source>
</evidence>
<evidence type="ECO:0000256" key="7">
    <source>
        <dbReference type="ARBA" id="ARBA00023117"/>
    </source>
</evidence>
<feature type="region of interest" description="Disordered" evidence="13">
    <location>
        <begin position="1"/>
        <end position="105"/>
    </location>
</feature>
<dbReference type="GO" id="GO:0006338">
    <property type="term" value="P:chromatin remodeling"/>
    <property type="evidence" value="ECO:0007669"/>
    <property type="project" value="UniProtKB-ARBA"/>
</dbReference>
<dbReference type="CDD" id="cd04301">
    <property type="entry name" value="NAT_SF"/>
    <property type="match status" value="1"/>
</dbReference>
<protein>
    <recommendedName>
        <fullName evidence="3">histone acetyltransferase</fullName>
        <ecNumber evidence="3">2.3.1.48</ecNumber>
    </recommendedName>
</protein>
<evidence type="ECO:0000256" key="4">
    <source>
        <dbReference type="ARBA" id="ARBA00022679"/>
    </source>
</evidence>
<dbReference type="GO" id="GO:0005634">
    <property type="term" value="C:nucleus"/>
    <property type="evidence" value="ECO:0007669"/>
    <property type="project" value="UniProtKB-SubCell"/>
</dbReference>
<feature type="domain" description="Bromo" evidence="14">
    <location>
        <begin position="376"/>
        <end position="447"/>
    </location>
</feature>
<keyword evidence="5" id="KW-0156">Chromatin regulator</keyword>
<evidence type="ECO:0000313" key="16">
    <source>
        <dbReference type="EMBL" id="KAL3822490.1"/>
    </source>
</evidence>
<evidence type="ECO:0000256" key="1">
    <source>
        <dbReference type="ARBA" id="ARBA00004123"/>
    </source>
</evidence>
<dbReference type="InterPro" id="IPR001487">
    <property type="entry name" value="Bromodomain"/>
</dbReference>
<dbReference type="InterPro" id="IPR036427">
    <property type="entry name" value="Bromodomain-like_sf"/>
</dbReference>
<evidence type="ECO:0000256" key="11">
    <source>
        <dbReference type="ARBA" id="ARBA00023315"/>
    </source>
</evidence>
<dbReference type="SUPFAM" id="SSF55729">
    <property type="entry name" value="Acyl-CoA N-acyltransferases (Nat)"/>
    <property type="match status" value="1"/>
</dbReference>